<name>A0A368FCD6_ANCCA</name>
<evidence type="ECO:0000313" key="4">
    <source>
        <dbReference type="Proteomes" id="UP000252519"/>
    </source>
</evidence>
<proteinExistence type="predicted"/>
<comment type="caution">
    <text evidence="3">The sequence shown here is derived from an EMBL/GenBank/DDBJ whole genome shotgun (WGS) entry which is preliminary data.</text>
</comment>
<feature type="compositionally biased region" description="Basic and acidic residues" evidence="1">
    <location>
        <begin position="87"/>
        <end position="107"/>
    </location>
</feature>
<keyword evidence="4" id="KW-1185">Reference proteome</keyword>
<feature type="compositionally biased region" description="Polar residues" evidence="1">
    <location>
        <begin position="66"/>
        <end position="76"/>
    </location>
</feature>
<dbReference type="AlphaFoldDB" id="A0A368FCD6"/>
<evidence type="ECO:0000313" key="3">
    <source>
        <dbReference type="EMBL" id="RCN28485.1"/>
    </source>
</evidence>
<feature type="chain" id="PRO_5016993121" evidence="2">
    <location>
        <begin position="21"/>
        <end position="156"/>
    </location>
</feature>
<feature type="compositionally biased region" description="Basic and acidic residues" evidence="1">
    <location>
        <begin position="41"/>
        <end position="65"/>
    </location>
</feature>
<accession>A0A368FCD6</accession>
<feature type="region of interest" description="Disordered" evidence="1">
    <location>
        <begin position="41"/>
        <end position="156"/>
    </location>
</feature>
<sequence length="156" mass="18097">MVPLPAHFLFFFLMSGMSLNRSIRQTRPKLLPFDTDAHSLRNADASTTRRESFTHEEEPLVEQHESQSSSPYQNRPLQRAPPQKRVTFGEDARSSRNEDNSSIRKDSFVYGQLPMEEQQSQSSSVYQKQRPIRQALRSKQSTFVVDARSSRDEFVF</sequence>
<reference evidence="3 4" key="1">
    <citation type="submission" date="2014-10" db="EMBL/GenBank/DDBJ databases">
        <title>Draft genome of the hookworm Ancylostoma caninum.</title>
        <authorList>
            <person name="Mitreva M."/>
        </authorList>
    </citation>
    <scope>NUCLEOTIDE SEQUENCE [LARGE SCALE GENOMIC DNA]</scope>
    <source>
        <strain evidence="3 4">Baltimore</strain>
    </source>
</reference>
<dbReference type="EMBL" id="JOJR01002579">
    <property type="protein sequence ID" value="RCN28485.1"/>
    <property type="molecule type" value="Genomic_DNA"/>
</dbReference>
<organism evidence="3 4">
    <name type="scientific">Ancylostoma caninum</name>
    <name type="common">Dog hookworm</name>
    <dbReference type="NCBI Taxonomy" id="29170"/>
    <lineage>
        <taxon>Eukaryota</taxon>
        <taxon>Metazoa</taxon>
        <taxon>Ecdysozoa</taxon>
        <taxon>Nematoda</taxon>
        <taxon>Chromadorea</taxon>
        <taxon>Rhabditida</taxon>
        <taxon>Rhabditina</taxon>
        <taxon>Rhabditomorpha</taxon>
        <taxon>Strongyloidea</taxon>
        <taxon>Ancylostomatidae</taxon>
        <taxon>Ancylostomatinae</taxon>
        <taxon>Ancylostoma</taxon>
    </lineage>
</organism>
<evidence type="ECO:0000256" key="2">
    <source>
        <dbReference type="SAM" id="SignalP"/>
    </source>
</evidence>
<dbReference type="Proteomes" id="UP000252519">
    <property type="component" value="Unassembled WGS sequence"/>
</dbReference>
<gene>
    <name evidence="3" type="ORF">ANCCAN_25770</name>
</gene>
<protein>
    <submittedName>
        <fullName evidence="3">Uncharacterized protein</fullName>
    </submittedName>
</protein>
<keyword evidence="2" id="KW-0732">Signal</keyword>
<evidence type="ECO:0000256" key="1">
    <source>
        <dbReference type="SAM" id="MobiDB-lite"/>
    </source>
</evidence>
<feature type="signal peptide" evidence="2">
    <location>
        <begin position="1"/>
        <end position="20"/>
    </location>
</feature>